<name>A0ACC0JT94_CHOFU</name>
<organism evidence="1 2">
    <name type="scientific">Choristoneura fumiferana</name>
    <name type="common">Spruce budworm moth</name>
    <name type="synonym">Archips fumiferana</name>
    <dbReference type="NCBI Taxonomy" id="7141"/>
    <lineage>
        <taxon>Eukaryota</taxon>
        <taxon>Metazoa</taxon>
        <taxon>Ecdysozoa</taxon>
        <taxon>Arthropoda</taxon>
        <taxon>Hexapoda</taxon>
        <taxon>Insecta</taxon>
        <taxon>Pterygota</taxon>
        <taxon>Neoptera</taxon>
        <taxon>Endopterygota</taxon>
        <taxon>Lepidoptera</taxon>
        <taxon>Glossata</taxon>
        <taxon>Ditrysia</taxon>
        <taxon>Tortricoidea</taxon>
        <taxon>Tortricidae</taxon>
        <taxon>Tortricinae</taxon>
        <taxon>Choristoneura</taxon>
    </lineage>
</organism>
<gene>
    <name evidence="1" type="ORF">MSG28_001917</name>
</gene>
<proteinExistence type="predicted"/>
<sequence>MGNCCAAGLVNCLAGLVLWTGKGMWILAKLGFTVTGIAVGSLAAMAMACFGNVQAGNYRRGLQVQPQPQKLKMGAE</sequence>
<reference evidence="1 2" key="1">
    <citation type="journal article" date="2022" name="Genome Biol. Evol.">
        <title>The Spruce Budworm Genome: Reconstructing the Evolutionary History of Antifreeze Proteins.</title>
        <authorList>
            <person name="Beliveau C."/>
            <person name="Gagne P."/>
            <person name="Picq S."/>
            <person name="Vernygora O."/>
            <person name="Keeling C.I."/>
            <person name="Pinkney K."/>
            <person name="Doucet D."/>
            <person name="Wen F."/>
            <person name="Johnston J.S."/>
            <person name="Maaroufi H."/>
            <person name="Boyle B."/>
            <person name="Laroche J."/>
            <person name="Dewar K."/>
            <person name="Juretic N."/>
            <person name="Blackburn G."/>
            <person name="Nisole A."/>
            <person name="Brunet B."/>
            <person name="Brandao M."/>
            <person name="Lumley L."/>
            <person name="Duan J."/>
            <person name="Quan G."/>
            <person name="Lucarotti C.J."/>
            <person name="Roe A.D."/>
            <person name="Sperling F.A.H."/>
            <person name="Levesque R.C."/>
            <person name="Cusson M."/>
        </authorList>
    </citation>
    <scope>NUCLEOTIDE SEQUENCE [LARGE SCALE GENOMIC DNA]</scope>
    <source>
        <strain evidence="1">Glfc:IPQL:Cfum</strain>
    </source>
</reference>
<keyword evidence="2" id="KW-1185">Reference proteome</keyword>
<accession>A0ACC0JT94</accession>
<protein>
    <submittedName>
        <fullName evidence="1">Uncharacterized protein</fullName>
    </submittedName>
</protein>
<dbReference type="EMBL" id="CM046103">
    <property type="protein sequence ID" value="KAI8427338.1"/>
    <property type="molecule type" value="Genomic_DNA"/>
</dbReference>
<evidence type="ECO:0000313" key="1">
    <source>
        <dbReference type="EMBL" id="KAI8427338.1"/>
    </source>
</evidence>
<dbReference type="Proteomes" id="UP001064048">
    <property type="component" value="Chromosome 3"/>
</dbReference>
<comment type="caution">
    <text evidence="1">The sequence shown here is derived from an EMBL/GenBank/DDBJ whole genome shotgun (WGS) entry which is preliminary data.</text>
</comment>
<evidence type="ECO:0000313" key="2">
    <source>
        <dbReference type="Proteomes" id="UP001064048"/>
    </source>
</evidence>